<protein>
    <recommendedName>
        <fullName evidence="2">ribonuclease H</fullName>
        <ecNumber evidence="2">3.1.26.4</ecNumber>
    </recommendedName>
</protein>
<dbReference type="InterPro" id="IPR043128">
    <property type="entry name" value="Rev_trsase/Diguanyl_cyclase"/>
</dbReference>
<gene>
    <name evidence="5" type="primary">LOC121397903</name>
</gene>
<dbReference type="RefSeq" id="XP_041432012.1">
    <property type="nucleotide sequence ID" value="XM_041576078.1"/>
</dbReference>
<dbReference type="PANTHER" id="PTHR33050">
    <property type="entry name" value="REVERSE TRANSCRIPTASE DOMAIN-CONTAINING PROTEIN"/>
    <property type="match status" value="1"/>
</dbReference>
<evidence type="ECO:0000256" key="1">
    <source>
        <dbReference type="ARBA" id="ARBA00010879"/>
    </source>
</evidence>
<dbReference type="EC" id="3.1.26.4" evidence="2"/>
<dbReference type="AlphaFoldDB" id="A0A8J1LR62"/>
<dbReference type="Gene3D" id="3.30.70.270">
    <property type="match status" value="1"/>
</dbReference>
<dbReference type="InterPro" id="IPR043502">
    <property type="entry name" value="DNA/RNA_pol_sf"/>
</dbReference>
<organism evidence="4 5">
    <name type="scientific">Xenopus laevis</name>
    <name type="common">African clawed frog</name>
    <dbReference type="NCBI Taxonomy" id="8355"/>
    <lineage>
        <taxon>Eukaryota</taxon>
        <taxon>Metazoa</taxon>
        <taxon>Chordata</taxon>
        <taxon>Craniata</taxon>
        <taxon>Vertebrata</taxon>
        <taxon>Euteleostomi</taxon>
        <taxon>Amphibia</taxon>
        <taxon>Batrachia</taxon>
        <taxon>Anura</taxon>
        <taxon>Pipoidea</taxon>
        <taxon>Pipidae</taxon>
        <taxon>Xenopodinae</taxon>
        <taxon>Xenopus</taxon>
        <taxon>Xenopus</taxon>
    </lineage>
</organism>
<dbReference type="GeneID" id="121397903"/>
<name>A0A8J1LR62_XENLA</name>
<sequence>MHDARSLSQDPVGGRLGKFYKEWETTIRDRWVLQIISVGYKLEFKRRHLKSLFLQSRIPGEPRARQALSKILMDLWKQEVIRPVPKSQRGLGVYSPLFLIKKKTGEYRAILDLRVLNRSLRVRRFKMESLRSVLQEIDQGDWLISIDIKDAYLHIPVASSHPKFLRFVVLGKHFQYQAIPFGLDTSPRTFTKVLITLIAVLRERGIQVYAYLDDILIKSREHQLLIHQRNYVLNFLQRHGWKVNFSKSHLTPVQHLQYLGVLIDSIQMSFSDKEEGTRCQKISTGTQTERSLFGEGVPQCNRQVHSSSRGRGMGEFSSSPITMGFSEAVVQRSIQHEAEDFSEVEDQGEFEVVVPLSQSSEGEAHPITTMADSYYRCQQSRLGRSYQQSAAPGLVVRGDEAMVFESEGITSSLGSSSRLSTENKRVVGECSFRQYHSGELSEETRGNQIKVPDEVNRENFSMGRGEFVPLDSNIHPRTNEYRSRLPQQIQDPSGGVVAGFPHILEKRDGGQWK</sequence>
<evidence type="ECO:0000259" key="3">
    <source>
        <dbReference type="PROSITE" id="PS50878"/>
    </source>
</evidence>
<evidence type="ECO:0000256" key="2">
    <source>
        <dbReference type="ARBA" id="ARBA00012180"/>
    </source>
</evidence>
<dbReference type="Proteomes" id="UP000186698">
    <property type="component" value="Chromosome 9_10L"/>
</dbReference>
<proteinExistence type="inferred from homology"/>
<dbReference type="SUPFAM" id="SSF56672">
    <property type="entry name" value="DNA/RNA polymerases"/>
    <property type="match status" value="1"/>
</dbReference>
<dbReference type="PROSITE" id="PS50878">
    <property type="entry name" value="RT_POL"/>
    <property type="match status" value="1"/>
</dbReference>
<dbReference type="PANTHER" id="PTHR33050:SF7">
    <property type="entry name" value="RIBONUCLEASE H"/>
    <property type="match status" value="1"/>
</dbReference>
<dbReference type="Gene3D" id="3.10.10.10">
    <property type="entry name" value="HIV Type 1 Reverse Transcriptase, subunit A, domain 1"/>
    <property type="match status" value="1"/>
</dbReference>
<dbReference type="CDD" id="cd03714">
    <property type="entry name" value="RT_DIRS1"/>
    <property type="match status" value="1"/>
</dbReference>
<dbReference type="InterPro" id="IPR052055">
    <property type="entry name" value="Hepadnavirus_pol/RT"/>
</dbReference>
<keyword evidence="4" id="KW-1185">Reference proteome</keyword>
<evidence type="ECO:0000313" key="5">
    <source>
        <dbReference type="RefSeq" id="XP_041432012.1"/>
    </source>
</evidence>
<feature type="domain" description="Reverse transcriptase" evidence="3">
    <location>
        <begin position="81"/>
        <end position="263"/>
    </location>
</feature>
<reference evidence="5" key="1">
    <citation type="submission" date="2025-08" db="UniProtKB">
        <authorList>
            <consortium name="RefSeq"/>
        </authorList>
    </citation>
    <scope>IDENTIFICATION</scope>
    <source>
        <strain evidence="5">J_2021</strain>
        <tissue evidence="5">Erythrocytes</tissue>
    </source>
</reference>
<dbReference type="Pfam" id="PF00078">
    <property type="entry name" value="RVT_1"/>
    <property type="match status" value="1"/>
</dbReference>
<evidence type="ECO:0000313" key="4">
    <source>
        <dbReference type="Proteomes" id="UP000186698"/>
    </source>
</evidence>
<comment type="similarity">
    <text evidence="1">Belongs to the beta type-B retroviral polymerase family. HERV class-II K(HML-2) pol subfamily.</text>
</comment>
<dbReference type="GO" id="GO:0004523">
    <property type="term" value="F:RNA-DNA hybrid ribonuclease activity"/>
    <property type="evidence" value="ECO:0007669"/>
    <property type="project" value="UniProtKB-EC"/>
</dbReference>
<accession>A0A8J1LR62</accession>
<dbReference type="InterPro" id="IPR000477">
    <property type="entry name" value="RT_dom"/>
</dbReference>